<protein>
    <submittedName>
        <fullName evidence="2">Uncharacterized protein</fullName>
    </submittedName>
</protein>
<sequence>MLSPSPARRLLAFAIVSGALFAVSGNAARAQVHVDGSPDAAHVEARDVPLQEVLAALQAKFNLHYRTDDALDTRKTGIFDGSLQRVTARILDGYDFAMKVTPQGIDVLVLRQDLAGGKTVASAAPAMATPKGSPAPVMTAAQANRYEREHYR</sequence>
<organism evidence="2 3">
    <name type="scientific">Bradyrhizobium erythrophlei</name>
    <dbReference type="NCBI Taxonomy" id="1437360"/>
    <lineage>
        <taxon>Bacteria</taxon>
        <taxon>Pseudomonadati</taxon>
        <taxon>Pseudomonadota</taxon>
        <taxon>Alphaproteobacteria</taxon>
        <taxon>Hyphomicrobiales</taxon>
        <taxon>Nitrobacteraceae</taxon>
        <taxon>Bradyrhizobium</taxon>
    </lineage>
</organism>
<dbReference type="Proteomes" id="UP000190675">
    <property type="component" value="Chromosome I"/>
</dbReference>
<dbReference type="EMBL" id="LT670818">
    <property type="protein sequence ID" value="SHH68178.1"/>
    <property type="molecule type" value="Genomic_DNA"/>
</dbReference>
<evidence type="ECO:0000313" key="2">
    <source>
        <dbReference type="EMBL" id="SHH68178.1"/>
    </source>
</evidence>
<gene>
    <name evidence="2" type="ORF">SAMN05444169_8764</name>
</gene>
<accession>A0A1M5UZ89</accession>
<evidence type="ECO:0000256" key="1">
    <source>
        <dbReference type="SAM" id="SignalP"/>
    </source>
</evidence>
<proteinExistence type="predicted"/>
<keyword evidence="1" id="KW-0732">Signal</keyword>
<name>A0A1M5UZ89_9BRAD</name>
<evidence type="ECO:0000313" key="3">
    <source>
        <dbReference type="Proteomes" id="UP000190675"/>
    </source>
</evidence>
<feature type="chain" id="PRO_5012229175" evidence="1">
    <location>
        <begin position="23"/>
        <end position="152"/>
    </location>
</feature>
<dbReference type="AlphaFoldDB" id="A0A1M5UZ89"/>
<reference evidence="2 3" key="1">
    <citation type="submission" date="2016-11" db="EMBL/GenBank/DDBJ databases">
        <authorList>
            <person name="Jaros S."/>
            <person name="Januszkiewicz K."/>
            <person name="Wedrychowicz H."/>
        </authorList>
    </citation>
    <scope>NUCLEOTIDE SEQUENCE [LARGE SCALE GENOMIC DNA]</scope>
    <source>
        <strain evidence="2 3">GAS242</strain>
    </source>
</reference>
<dbReference type="OrthoDB" id="8237436at2"/>
<feature type="signal peptide" evidence="1">
    <location>
        <begin position="1"/>
        <end position="22"/>
    </location>
</feature>
<dbReference type="RefSeq" id="WP_079572270.1">
    <property type="nucleotide sequence ID" value="NZ_LT670818.1"/>
</dbReference>